<organism evidence="2 3">
    <name type="scientific">Ophiocordyceps unilateralis</name>
    <name type="common">Zombie-ant fungus</name>
    <name type="synonym">Torrubia unilateralis</name>
    <dbReference type="NCBI Taxonomy" id="268505"/>
    <lineage>
        <taxon>Eukaryota</taxon>
        <taxon>Fungi</taxon>
        <taxon>Dikarya</taxon>
        <taxon>Ascomycota</taxon>
        <taxon>Pezizomycotina</taxon>
        <taxon>Sordariomycetes</taxon>
        <taxon>Hypocreomycetidae</taxon>
        <taxon>Hypocreales</taxon>
        <taxon>Ophiocordycipitaceae</taxon>
        <taxon>Ophiocordyceps</taxon>
    </lineage>
</organism>
<sequence>MRINQQDLSLSLSVWAPEAQQQQPALPPPPQGTRENDSDGVSESEKSMGEMRPSIFILASLLGVYAAPESYSHHPKGTTSQPSTHSVGPPKPGAPPNQVSPGKPGASQRSTAS</sequence>
<feature type="compositionally biased region" description="Polar residues" evidence="1">
    <location>
        <begin position="77"/>
        <end position="86"/>
    </location>
</feature>
<evidence type="ECO:0000256" key="1">
    <source>
        <dbReference type="SAM" id="MobiDB-lite"/>
    </source>
</evidence>
<proteinExistence type="predicted"/>
<feature type="compositionally biased region" description="Polar residues" evidence="1">
    <location>
        <begin position="1"/>
        <end position="12"/>
    </location>
</feature>
<protein>
    <submittedName>
        <fullName evidence="2">Uncharacterized protein</fullName>
    </submittedName>
</protein>
<evidence type="ECO:0000313" key="2">
    <source>
        <dbReference type="EMBL" id="PFH56605.1"/>
    </source>
</evidence>
<name>A0A2A9P540_OPHUN</name>
<keyword evidence="3" id="KW-1185">Reference proteome</keyword>
<reference evidence="2 3" key="1">
    <citation type="journal article" date="2015" name="BMC Genomics">
        <title>Gene expression during zombie ant biting behavior reflects the complexity underlying fungal parasitic behavioral manipulation.</title>
        <authorList>
            <person name="de Bekker C."/>
            <person name="Ohm R.A."/>
            <person name="Loreto R.G."/>
            <person name="Sebastian A."/>
            <person name="Albert I."/>
            <person name="Merrow M."/>
            <person name="Brachmann A."/>
            <person name="Hughes D.P."/>
        </authorList>
    </citation>
    <scope>NUCLEOTIDE SEQUENCE [LARGE SCALE GENOMIC DNA]</scope>
    <source>
        <strain evidence="2 3">SC16a</strain>
    </source>
</reference>
<dbReference type="Proteomes" id="UP000037136">
    <property type="component" value="Unassembled WGS sequence"/>
</dbReference>
<dbReference type="AlphaFoldDB" id="A0A2A9P540"/>
<evidence type="ECO:0000313" key="3">
    <source>
        <dbReference type="Proteomes" id="UP000037136"/>
    </source>
</evidence>
<feature type="region of interest" description="Disordered" evidence="1">
    <location>
        <begin position="69"/>
        <end position="113"/>
    </location>
</feature>
<comment type="caution">
    <text evidence="2">The sequence shown here is derived from an EMBL/GenBank/DDBJ whole genome shotgun (WGS) entry which is preliminary data.</text>
</comment>
<reference evidence="2 3" key="2">
    <citation type="journal article" date="2017" name="Sci. Rep.">
        <title>Ant-infecting Ophiocordyceps genomes reveal a high diversity of potential behavioral manipulation genes and a possible major role for enterotoxins.</title>
        <authorList>
            <person name="de Bekker C."/>
            <person name="Ohm R.A."/>
            <person name="Evans H.C."/>
            <person name="Brachmann A."/>
            <person name="Hughes D.P."/>
        </authorList>
    </citation>
    <scope>NUCLEOTIDE SEQUENCE [LARGE SCALE GENOMIC DNA]</scope>
    <source>
        <strain evidence="2 3">SC16a</strain>
    </source>
</reference>
<feature type="region of interest" description="Disordered" evidence="1">
    <location>
        <begin position="1"/>
        <end position="50"/>
    </location>
</feature>
<accession>A0A2A9P540</accession>
<dbReference type="EMBL" id="LAZP02000544">
    <property type="protein sequence ID" value="PFH56605.1"/>
    <property type="molecule type" value="Genomic_DNA"/>
</dbReference>
<gene>
    <name evidence="2" type="ORF">XA68_16265</name>
</gene>